<dbReference type="FunFam" id="3.80.10.10:FF:000400">
    <property type="entry name" value="Nuclear pore complex protein NUP107"/>
    <property type="match status" value="1"/>
</dbReference>
<feature type="transmembrane region" description="Helical" evidence="7">
    <location>
        <begin position="20"/>
        <end position="38"/>
    </location>
</feature>
<accession>A0A7J7GU42</accession>
<evidence type="ECO:0000256" key="4">
    <source>
        <dbReference type="ARBA" id="ARBA00022737"/>
    </source>
</evidence>
<dbReference type="SUPFAM" id="SSF52058">
    <property type="entry name" value="L domain-like"/>
    <property type="match status" value="1"/>
</dbReference>
<feature type="domain" description="Disease resistance R13L4/SHOC-2-like LRR" evidence="8">
    <location>
        <begin position="144"/>
        <end position="252"/>
    </location>
</feature>
<evidence type="ECO:0000256" key="6">
    <source>
        <dbReference type="SAM" id="MobiDB-lite"/>
    </source>
</evidence>
<dbReference type="PANTHER" id="PTHR48006">
    <property type="entry name" value="LEUCINE-RICH REPEAT-CONTAINING PROTEIN DDB_G0281931-RELATED"/>
    <property type="match status" value="1"/>
</dbReference>
<comment type="subcellular location">
    <subcellularLocation>
        <location evidence="1">Membrane</location>
        <topology evidence="1">Single-pass type I membrane protein</topology>
    </subcellularLocation>
</comment>
<sequence>MNSHIHIYTNMYLYYLKNLLPRNAAVLLIIGLSCFWSLRFSESKLPQDEVDALQQIAITMGAKYWKFNGDSCQVEQVGVTPQAPSGSESTVYCPCNFTNDIYCHVTTIVLKGFSLPGVLPPELVKLPYIQTISVLANRLSGEIPKELGNVSSLTFLNLEANKFSGSVPPELGKLNNLNTLMLSSNQLSGKLPTSFAELQNLTDFRINDNNFSGAIPDFIQNWKQLQRLRISDINGTAQEFPNLGNTAGLEILYSAGNLAFTARWNFLHIPSLRCIFNSLSLCIEIQGERQTHTHGLVSQSSLGVRTRLKSLALQRLRPAPPRQNHRSSPPPIEAIAASNSHQSSSRPSHTQKILLPALSQSEHQAQQENSPKLT</sequence>
<evidence type="ECO:0000313" key="9">
    <source>
        <dbReference type="EMBL" id="KAF5943441.1"/>
    </source>
</evidence>
<gene>
    <name evidence="9" type="ORF">HYC85_017518</name>
</gene>
<feature type="compositionally biased region" description="Polar residues" evidence="6">
    <location>
        <begin position="358"/>
        <end position="374"/>
    </location>
</feature>
<keyword evidence="7" id="KW-0812">Transmembrane</keyword>
<keyword evidence="7" id="KW-1133">Transmembrane helix</keyword>
<dbReference type="GO" id="GO:0016020">
    <property type="term" value="C:membrane"/>
    <property type="evidence" value="ECO:0007669"/>
    <property type="project" value="UniProtKB-SubCell"/>
</dbReference>
<dbReference type="Gene3D" id="3.80.10.10">
    <property type="entry name" value="Ribonuclease Inhibitor"/>
    <property type="match status" value="1"/>
</dbReference>
<feature type="region of interest" description="Disordered" evidence="6">
    <location>
        <begin position="313"/>
        <end position="374"/>
    </location>
</feature>
<reference evidence="9 10" key="2">
    <citation type="submission" date="2020-07" db="EMBL/GenBank/DDBJ databases">
        <title>Genome assembly of wild tea tree DASZ reveals pedigree and selection history of tea varieties.</title>
        <authorList>
            <person name="Zhang W."/>
        </authorList>
    </citation>
    <scope>NUCLEOTIDE SEQUENCE [LARGE SCALE GENOMIC DNA]</scope>
    <source>
        <strain evidence="10">cv. G240</strain>
        <tissue evidence="9">Leaf</tissue>
    </source>
</reference>
<evidence type="ECO:0000259" key="8">
    <source>
        <dbReference type="Pfam" id="PF23598"/>
    </source>
</evidence>
<dbReference type="Pfam" id="PF23598">
    <property type="entry name" value="LRR_14"/>
    <property type="match status" value="1"/>
</dbReference>
<keyword evidence="10" id="KW-1185">Reference proteome</keyword>
<evidence type="ECO:0000256" key="5">
    <source>
        <dbReference type="ARBA" id="ARBA00023136"/>
    </source>
</evidence>
<evidence type="ECO:0000256" key="1">
    <source>
        <dbReference type="ARBA" id="ARBA00004479"/>
    </source>
</evidence>
<evidence type="ECO:0000256" key="3">
    <source>
        <dbReference type="ARBA" id="ARBA00022729"/>
    </source>
</evidence>
<evidence type="ECO:0000256" key="7">
    <source>
        <dbReference type="SAM" id="Phobius"/>
    </source>
</evidence>
<keyword evidence="3" id="KW-0732">Signal</keyword>
<dbReference type="PANTHER" id="PTHR48006:SF72">
    <property type="entry name" value="LRR RECEPTOR-LIKE SERINE_THREONINE-PROTEIN KINASE RFK1-RELATED"/>
    <property type="match status" value="1"/>
</dbReference>
<keyword evidence="4" id="KW-0677">Repeat</keyword>
<proteinExistence type="predicted"/>
<dbReference type="InterPro" id="IPR032675">
    <property type="entry name" value="LRR_dom_sf"/>
</dbReference>
<keyword evidence="5 7" id="KW-0472">Membrane</keyword>
<name>A0A7J7GU42_CAMSI</name>
<comment type="caution">
    <text evidence="9">The sequence shown here is derived from an EMBL/GenBank/DDBJ whole genome shotgun (WGS) entry which is preliminary data.</text>
</comment>
<dbReference type="EMBL" id="JACBKZ010000008">
    <property type="protein sequence ID" value="KAF5943441.1"/>
    <property type="molecule type" value="Genomic_DNA"/>
</dbReference>
<dbReference type="InterPro" id="IPR051824">
    <property type="entry name" value="LRR_Rcpt-Like_S/T_Kinase"/>
</dbReference>
<dbReference type="GO" id="GO:0004674">
    <property type="term" value="F:protein serine/threonine kinase activity"/>
    <property type="evidence" value="ECO:0007669"/>
    <property type="project" value="TreeGrafter"/>
</dbReference>
<reference evidence="10" key="1">
    <citation type="journal article" date="2020" name="Nat. Commun.">
        <title>Genome assembly of wild tea tree DASZ reveals pedigree and selection history of tea varieties.</title>
        <authorList>
            <person name="Zhang W."/>
            <person name="Zhang Y."/>
            <person name="Qiu H."/>
            <person name="Guo Y."/>
            <person name="Wan H."/>
            <person name="Zhang X."/>
            <person name="Scossa F."/>
            <person name="Alseekh S."/>
            <person name="Zhang Q."/>
            <person name="Wang P."/>
            <person name="Xu L."/>
            <person name="Schmidt M.H."/>
            <person name="Jia X."/>
            <person name="Li D."/>
            <person name="Zhu A."/>
            <person name="Guo F."/>
            <person name="Chen W."/>
            <person name="Ni D."/>
            <person name="Usadel B."/>
            <person name="Fernie A.R."/>
            <person name="Wen W."/>
        </authorList>
    </citation>
    <scope>NUCLEOTIDE SEQUENCE [LARGE SCALE GENOMIC DNA]</scope>
    <source>
        <strain evidence="10">cv. G240</strain>
    </source>
</reference>
<dbReference type="InterPro" id="IPR055414">
    <property type="entry name" value="LRR_R13L4/SHOC2-like"/>
</dbReference>
<organism evidence="9 10">
    <name type="scientific">Camellia sinensis</name>
    <name type="common">Tea plant</name>
    <name type="synonym">Thea sinensis</name>
    <dbReference type="NCBI Taxonomy" id="4442"/>
    <lineage>
        <taxon>Eukaryota</taxon>
        <taxon>Viridiplantae</taxon>
        <taxon>Streptophyta</taxon>
        <taxon>Embryophyta</taxon>
        <taxon>Tracheophyta</taxon>
        <taxon>Spermatophyta</taxon>
        <taxon>Magnoliopsida</taxon>
        <taxon>eudicotyledons</taxon>
        <taxon>Gunneridae</taxon>
        <taxon>Pentapetalae</taxon>
        <taxon>asterids</taxon>
        <taxon>Ericales</taxon>
        <taxon>Theaceae</taxon>
        <taxon>Camellia</taxon>
    </lineage>
</organism>
<dbReference type="Proteomes" id="UP000593564">
    <property type="component" value="Unassembled WGS sequence"/>
</dbReference>
<evidence type="ECO:0000256" key="2">
    <source>
        <dbReference type="ARBA" id="ARBA00022614"/>
    </source>
</evidence>
<protein>
    <recommendedName>
        <fullName evidence="8">Disease resistance R13L4/SHOC-2-like LRR domain-containing protein</fullName>
    </recommendedName>
</protein>
<dbReference type="AlphaFoldDB" id="A0A7J7GU42"/>
<evidence type="ECO:0000313" key="10">
    <source>
        <dbReference type="Proteomes" id="UP000593564"/>
    </source>
</evidence>
<keyword evidence="2" id="KW-0433">Leucine-rich repeat</keyword>
<feature type="compositionally biased region" description="Low complexity" evidence="6">
    <location>
        <begin position="338"/>
        <end position="348"/>
    </location>
</feature>